<evidence type="ECO:0000256" key="3">
    <source>
        <dbReference type="ARBA" id="ARBA00022821"/>
    </source>
</evidence>
<dbReference type="Pfam" id="PF23559">
    <property type="entry name" value="WHD_DRP"/>
    <property type="match status" value="1"/>
</dbReference>
<feature type="domain" description="Disease resistance R13L4/SHOC-2-like LRR" evidence="7">
    <location>
        <begin position="555"/>
        <end position="780"/>
    </location>
</feature>
<dbReference type="GO" id="GO:0043531">
    <property type="term" value="F:ADP binding"/>
    <property type="evidence" value="ECO:0007669"/>
    <property type="project" value="InterPro"/>
</dbReference>
<evidence type="ECO:0000259" key="4">
    <source>
        <dbReference type="Pfam" id="PF00931"/>
    </source>
</evidence>
<dbReference type="EMBL" id="KZ305029">
    <property type="protein sequence ID" value="PIA50790.1"/>
    <property type="molecule type" value="Genomic_DNA"/>
</dbReference>
<dbReference type="FunFam" id="3.40.50.300:FF:001091">
    <property type="entry name" value="Probable disease resistance protein At1g61300"/>
    <property type="match status" value="1"/>
</dbReference>
<dbReference type="InterPro" id="IPR042197">
    <property type="entry name" value="Apaf_helical"/>
</dbReference>
<evidence type="ECO:0000259" key="5">
    <source>
        <dbReference type="Pfam" id="PF18052"/>
    </source>
</evidence>
<dbReference type="Pfam" id="PF18052">
    <property type="entry name" value="Rx_N"/>
    <property type="match status" value="1"/>
</dbReference>
<evidence type="ECO:0000313" key="8">
    <source>
        <dbReference type="EMBL" id="PIA50790.1"/>
    </source>
</evidence>
<proteinExistence type="predicted"/>
<protein>
    <recommendedName>
        <fullName evidence="10">NB-ARC domain-containing protein</fullName>
    </recommendedName>
</protein>
<dbReference type="InterPro" id="IPR041118">
    <property type="entry name" value="Rx_N"/>
</dbReference>
<keyword evidence="1" id="KW-0677">Repeat</keyword>
<dbReference type="InterPro" id="IPR002182">
    <property type="entry name" value="NB-ARC"/>
</dbReference>
<keyword evidence="3" id="KW-0611">Plant defense</keyword>
<name>A0A2G5E4Y2_AQUCA</name>
<dbReference type="InterPro" id="IPR044974">
    <property type="entry name" value="Disease_R_plants"/>
</dbReference>
<dbReference type="Proteomes" id="UP000230069">
    <property type="component" value="Unassembled WGS sequence"/>
</dbReference>
<feature type="domain" description="Disease resistance protein winged helix" evidence="6">
    <location>
        <begin position="424"/>
        <end position="496"/>
    </location>
</feature>
<sequence>MDPITTVLIEFLAKELLNVLEDKAKSVFGFWGEFDKMKRKLEYISSFRTDLEENHRDYSIVKKILPQLRELIYEADDIVADCRIRLDYEEVRKLYGNFFSNFHKSNPRGLLFRTNAKIMLSNVNNRIEEMENELLKTYLPSLPNKTCQTDSQEVSARLRRNSHFRKQKPIGLQNDARNIIEWIKENKKSCRIGILGMGGLGKTTIAREIYNAEEVLDYFTVRIWVTVSQEFTDKDIFTSILKQLGIREFETDNSEMLTKICQFLNDKKYLIVMDDVWRIDYDYWRQVFNDLRGGDNCTKCIIITTRNRTVIDNLGVTRTHEPRMLDEDESLCLFREVAFPDDRNFSSHPEFQTVGEDIVIKCRGLPLAIKTIAGLLSTKPLSLEKWKEVSENFHDGLEAVEESLRLSYDDLSPMLKHCILSFSIYPEDAEIDADQLLYWWVGEGFVHGKARKTALEVASLCLLELVNRCMVDVVDQRCYDGRVYICKMHDMVRNLIIQKSKDEAFSSFDENDKHRADEYARHLGYTNDMDEMLPKLSSKLRAFLLMKKCLFQFSQITVARLSLLKSLRVLDLSSNELENITVEDLLKLIKSQKRLAYLSLRRIGGLKELPDWIKKRQNLQILVIKECKNLKTLPPSITTLRNLVVLDVEKCPLCNLPEGLGRLAKLQVLAGFKLARPGDNGARLGELTGLKELKELRISLSQSDEIADNEADALSKLDQLKVLSIDTKDCTEKQVLLVNKFSPPRSLRELFLRSYVGDTTPDWLSPVCLPDLVYLYVDLSRQLRRVSTSFWGANENTWRIEGLCFKHLYKFDLSWQDLMTKMKLRYVEASNCHAFKGFPFDVSGSGYWSSC</sequence>
<dbReference type="Pfam" id="PF23598">
    <property type="entry name" value="LRR_14"/>
    <property type="match status" value="1"/>
</dbReference>
<dbReference type="InterPro" id="IPR058922">
    <property type="entry name" value="WHD_DRP"/>
</dbReference>
<keyword evidence="9" id="KW-1185">Reference proteome</keyword>
<evidence type="ECO:0000313" key="9">
    <source>
        <dbReference type="Proteomes" id="UP000230069"/>
    </source>
</evidence>
<dbReference type="SUPFAM" id="SSF52540">
    <property type="entry name" value="P-loop containing nucleoside triphosphate hydrolases"/>
    <property type="match status" value="1"/>
</dbReference>
<dbReference type="InterPro" id="IPR032675">
    <property type="entry name" value="LRR_dom_sf"/>
</dbReference>
<dbReference type="Gene3D" id="3.40.50.300">
    <property type="entry name" value="P-loop containing nucleotide triphosphate hydrolases"/>
    <property type="match status" value="1"/>
</dbReference>
<dbReference type="GO" id="GO:0098542">
    <property type="term" value="P:defense response to other organism"/>
    <property type="evidence" value="ECO:0007669"/>
    <property type="project" value="TreeGrafter"/>
</dbReference>
<reference evidence="8 9" key="1">
    <citation type="submission" date="2017-09" db="EMBL/GenBank/DDBJ databases">
        <title>WGS assembly of Aquilegia coerulea Goldsmith.</title>
        <authorList>
            <person name="Hodges S."/>
            <person name="Kramer E."/>
            <person name="Nordborg M."/>
            <person name="Tomkins J."/>
            <person name="Borevitz J."/>
            <person name="Derieg N."/>
            <person name="Yan J."/>
            <person name="Mihaltcheva S."/>
            <person name="Hayes R.D."/>
            <person name="Rokhsar D."/>
        </authorList>
    </citation>
    <scope>NUCLEOTIDE SEQUENCE [LARGE SCALE GENOMIC DNA]</scope>
    <source>
        <strain evidence="9">cv. Goldsmith</strain>
    </source>
</reference>
<dbReference type="AlphaFoldDB" id="A0A2G5E4Y2"/>
<evidence type="ECO:0000256" key="2">
    <source>
        <dbReference type="ARBA" id="ARBA00022741"/>
    </source>
</evidence>
<dbReference type="InterPro" id="IPR001611">
    <property type="entry name" value="Leu-rich_rpt"/>
</dbReference>
<evidence type="ECO:0000259" key="6">
    <source>
        <dbReference type="Pfam" id="PF23559"/>
    </source>
</evidence>
<evidence type="ECO:0008006" key="10">
    <source>
        <dbReference type="Google" id="ProtNLM"/>
    </source>
</evidence>
<dbReference type="PANTHER" id="PTHR23155">
    <property type="entry name" value="DISEASE RESISTANCE PROTEIN RP"/>
    <property type="match status" value="1"/>
</dbReference>
<keyword evidence="2" id="KW-0547">Nucleotide-binding</keyword>
<dbReference type="SUPFAM" id="SSF52058">
    <property type="entry name" value="L domain-like"/>
    <property type="match status" value="1"/>
</dbReference>
<dbReference type="FunFam" id="1.10.10.10:FF:000322">
    <property type="entry name" value="Probable disease resistance protein At1g63360"/>
    <property type="match status" value="1"/>
</dbReference>
<evidence type="ECO:0000259" key="7">
    <source>
        <dbReference type="Pfam" id="PF23598"/>
    </source>
</evidence>
<dbReference type="STRING" id="218851.A0A2G5E4Y2"/>
<evidence type="ECO:0000256" key="1">
    <source>
        <dbReference type="ARBA" id="ARBA00022737"/>
    </source>
</evidence>
<dbReference type="Gene3D" id="1.10.8.430">
    <property type="entry name" value="Helical domain of apoptotic protease-activating factors"/>
    <property type="match status" value="1"/>
</dbReference>
<dbReference type="InParanoid" id="A0A2G5E4Y2"/>
<dbReference type="Pfam" id="PF00931">
    <property type="entry name" value="NB-ARC"/>
    <property type="match status" value="1"/>
</dbReference>
<dbReference type="InterPro" id="IPR027417">
    <property type="entry name" value="P-loop_NTPase"/>
</dbReference>
<organism evidence="8 9">
    <name type="scientific">Aquilegia coerulea</name>
    <name type="common">Rocky mountain columbine</name>
    <dbReference type="NCBI Taxonomy" id="218851"/>
    <lineage>
        <taxon>Eukaryota</taxon>
        <taxon>Viridiplantae</taxon>
        <taxon>Streptophyta</taxon>
        <taxon>Embryophyta</taxon>
        <taxon>Tracheophyta</taxon>
        <taxon>Spermatophyta</taxon>
        <taxon>Magnoliopsida</taxon>
        <taxon>Ranunculales</taxon>
        <taxon>Ranunculaceae</taxon>
        <taxon>Thalictroideae</taxon>
        <taxon>Aquilegia</taxon>
    </lineage>
</organism>
<dbReference type="Gene3D" id="1.20.5.4130">
    <property type="match status" value="1"/>
</dbReference>
<dbReference type="OrthoDB" id="2973320at2759"/>
<dbReference type="Gene3D" id="3.80.10.10">
    <property type="entry name" value="Ribonuclease Inhibitor"/>
    <property type="match status" value="1"/>
</dbReference>
<dbReference type="PROSITE" id="PS51450">
    <property type="entry name" value="LRR"/>
    <property type="match status" value="1"/>
</dbReference>
<dbReference type="PRINTS" id="PR00364">
    <property type="entry name" value="DISEASERSIST"/>
</dbReference>
<accession>A0A2G5E4Y2</accession>
<dbReference type="PANTHER" id="PTHR23155:SF759">
    <property type="entry name" value="AAA+ ATPASE DOMAIN-CONTAINING PROTEIN"/>
    <property type="match status" value="1"/>
</dbReference>
<feature type="domain" description="NB-ARC" evidence="4">
    <location>
        <begin position="174"/>
        <end position="342"/>
    </location>
</feature>
<feature type="domain" description="Disease resistance N-terminal" evidence="5">
    <location>
        <begin position="9"/>
        <end position="90"/>
    </location>
</feature>
<dbReference type="InterPro" id="IPR055414">
    <property type="entry name" value="LRR_R13L4/SHOC2-like"/>
</dbReference>
<gene>
    <name evidence="8" type="ORF">AQUCO_01200202v1</name>
</gene>